<accession>A0ACB8FXV0</accession>
<proteinExistence type="predicted"/>
<evidence type="ECO:0000313" key="2">
    <source>
        <dbReference type="Proteomes" id="UP000827872"/>
    </source>
</evidence>
<evidence type="ECO:0000313" key="1">
    <source>
        <dbReference type="EMBL" id="KAH8011447.1"/>
    </source>
</evidence>
<sequence length="161" mass="17067">MAGDGASPHTHFRLETNGAAAGGVGAARRPPSKGGGRGSVSILSKARSQLSPVRTSISQSAKLEASDDESGGNPWERDAKEPKRVCAQLLGKAHSGLTQPLCLTLVCQDLCIPISQTILCQAGHAFASMGQPQSGREELKRMEAVKEEEFWIYTPPPFSLL</sequence>
<keyword evidence="2" id="KW-1185">Reference proteome</keyword>
<organism evidence="1 2">
    <name type="scientific">Sphaerodactylus townsendi</name>
    <dbReference type="NCBI Taxonomy" id="933632"/>
    <lineage>
        <taxon>Eukaryota</taxon>
        <taxon>Metazoa</taxon>
        <taxon>Chordata</taxon>
        <taxon>Craniata</taxon>
        <taxon>Vertebrata</taxon>
        <taxon>Euteleostomi</taxon>
        <taxon>Lepidosauria</taxon>
        <taxon>Squamata</taxon>
        <taxon>Bifurcata</taxon>
        <taxon>Gekkota</taxon>
        <taxon>Sphaerodactylidae</taxon>
        <taxon>Sphaerodactylus</taxon>
    </lineage>
</organism>
<dbReference type="Proteomes" id="UP000827872">
    <property type="component" value="Linkage Group LG11"/>
</dbReference>
<comment type="caution">
    <text evidence="1">The sequence shown here is derived from an EMBL/GenBank/DDBJ whole genome shotgun (WGS) entry which is preliminary data.</text>
</comment>
<protein>
    <submittedName>
        <fullName evidence="1">Uncharacterized protein</fullName>
    </submittedName>
</protein>
<dbReference type="EMBL" id="CM037624">
    <property type="protein sequence ID" value="KAH8011447.1"/>
    <property type="molecule type" value="Genomic_DNA"/>
</dbReference>
<reference evidence="1" key="1">
    <citation type="submission" date="2021-08" db="EMBL/GenBank/DDBJ databases">
        <title>The first chromosome-level gecko genome reveals the dynamic sex chromosomes of Neotropical dwarf geckos (Sphaerodactylidae: Sphaerodactylus).</title>
        <authorList>
            <person name="Pinto B.J."/>
            <person name="Keating S.E."/>
            <person name="Gamble T."/>
        </authorList>
    </citation>
    <scope>NUCLEOTIDE SEQUENCE</scope>
    <source>
        <strain evidence="1">TG3544</strain>
    </source>
</reference>
<name>A0ACB8FXV0_9SAUR</name>
<gene>
    <name evidence="1" type="ORF">K3G42_022658</name>
</gene>